<dbReference type="NCBIfam" id="TIGR01409">
    <property type="entry name" value="TAT_signal_seq"/>
    <property type="match status" value="1"/>
</dbReference>
<keyword evidence="5" id="KW-1185">Reference proteome</keyword>
<organism evidence="4 5">
    <name type="scientific">Deinococcus maricopensis (strain DSM 21211 / LMG 22137 / NRRL B-23946 / LB-34)</name>
    <dbReference type="NCBI Taxonomy" id="709986"/>
    <lineage>
        <taxon>Bacteria</taxon>
        <taxon>Thermotogati</taxon>
        <taxon>Deinococcota</taxon>
        <taxon>Deinococci</taxon>
        <taxon>Deinococcales</taxon>
        <taxon>Deinococcaceae</taxon>
        <taxon>Deinococcus</taxon>
    </lineage>
</organism>
<dbReference type="EMBL" id="CP002454">
    <property type="protein sequence ID" value="ADV66528.1"/>
    <property type="molecule type" value="Genomic_DNA"/>
</dbReference>
<dbReference type="Gene3D" id="3.60.21.10">
    <property type="match status" value="1"/>
</dbReference>
<dbReference type="eggNOG" id="COG1408">
    <property type="taxonomic scope" value="Bacteria"/>
</dbReference>
<dbReference type="Proteomes" id="UP000008635">
    <property type="component" value="Chromosome"/>
</dbReference>
<dbReference type="SUPFAM" id="SSF56300">
    <property type="entry name" value="Metallo-dependent phosphatases"/>
    <property type="match status" value="1"/>
</dbReference>
<reference evidence="4 5" key="1">
    <citation type="journal article" date="2011" name="Stand. Genomic Sci.">
        <title>Complete genome sequence of Deinococcus maricopensis type strain (LB-34).</title>
        <authorList>
            <person name="Pukall R."/>
            <person name="Zeytun A."/>
            <person name="Lucas S."/>
            <person name="Lapidus A."/>
            <person name="Hammon N."/>
            <person name="Deshpande S."/>
            <person name="Nolan M."/>
            <person name="Cheng J.F."/>
            <person name="Pitluck S."/>
            <person name="Liolios K."/>
            <person name="Pagani I."/>
            <person name="Mikhailova N."/>
            <person name="Ivanova N."/>
            <person name="Mavromatis K."/>
            <person name="Pati A."/>
            <person name="Tapia R."/>
            <person name="Han C."/>
            <person name="Goodwin L."/>
            <person name="Chen A."/>
            <person name="Palaniappan K."/>
            <person name="Land M."/>
            <person name="Hauser L."/>
            <person name="Chang Y.J."/>
            <person name="Jeffries C.D."/>
            <person name="Brambilla E.M."/>
            <person name="Rohde M."/>
            <person name="Goker M."/>
            <person name="Detter J.C."/>
            <person name="Woyke T."/>
            <person name="Bristow J."/>
            <person name="Eisen J.A."/>
            <person name="Markowitz V."/>
            <person name="Hugenholtz P."/>
            <person name="Kyrpides N.C."/>
            <person name="Klenk H.P."/>
        </authorList>
    </citation>
    <scope>NUCLEOTIDE SEQUENCE [LARGE SCALE GENOMIC DNA]</scope>
    <source>
        <strain evidence="5">DSM 21211 / LMG 22137 / NRRL B-23946 / LB-34</strain>
    </source>
</reference>
<dbReference type="PROSITE" id="PS51318">
    <property type="entry name" value="TAT"/>
    <property type="match status" value="1"/>
</dbReference>
<dbReference type="PANTHER" id="PTHR31302">
    <property type="entry name" value="TRANSMEMBRANE PROTEIN WITH METALLOPHOSPHOESTERASE DOMAIN-RELATED"/>
    <property type="match status" value="1"/>
</dbReference>
<accession>E8U639</accession>
<name>E8U639_DEIML</name>
<keyword evidence="2" id="KW-0378">Hydrolase</keyword>
<gene>
    <name evidence="4" type="ordered locus">Deima_0874</name>
</gene>
<reference evidence="5" key="2">
    <citation type="submission" date="2011-01" db="EMBL/GenBank/DDBJ databases">
        <title>The complete genome of Deinococcus maricopensis DSM 21211.</title>
        <authorList>
            <consortium name="US DOE Joint Genome Institute (JGI-PGF)"/>
            <person name="Lucas S."/>
            <person name="Copeland A."/>
            <person name="Lapidus A."/>
            <person name="Goodwin L."/>
            <person name="Pitluck S."/>
            <person name="Kyrpides N."/>
            <person name="Mavromatis K."/>
            <person name="Pagani I."/>
            <person name="Ivanova N."/>
            <person name="Ovchinnikova G."/>
            <person name="Zeytun A."/>
            <person name="Detter J.C."/>
            <person name="Han C."/>
            <person name="Land M."/>
            <person name="Hauser L."/>
            <person name="Markowitz V."/>
            <person name="Cheng J.-F."/>
            <person name="Hugenholtz P."/>
            <person name="Woyke T."/>
            <person name="Wu D."/>
            <person name="Pukall R."/>
            <person name="Gehrich-Schroeter G."/>
            <person name="Brambilla E."/>
            <person name="Klenk H.-P."/>
            <person name="Eisen J.A."/>
        </authorList>
    </citation>
    <scope>NUCLEOTIDE SEQUENCE [LARGE SCALE GENOMIC DNA]</scope>
    <source>
        <strain evidence="5">DSM 21211 / LMG 22137 / NRRL B-23946 / LB-34</strain>
    </source>
</reference>
<protein>
    <submittedName>
        <fullName evidence="4">Metallophosphoesterase</fullName>
    </submittedName>
</protein>
<keyword evidence="1" id="KW-0479">Metal-binding</keyword>
<dbReference type="PANTHER" id="PTHR31302:SF31">
    <property type="entry name" value="PHOSPHODIESTERASE YAEI"/>
    <property type="match status" value="1"/>
</dbReference>
<dbReference type="OrthoDB" id="9780884at2"/>
<proteinExistence type="predicted"/>
<dbReference type="InterPro" id="IPR004843">
    <property type="entry name" value="Calcineurin-like_PHP"/>
</dbReference>
<dbReference type="GO" id="GO:0046872">
    <property type="term" value="F:metal ion binding"/>
    <property type="evidence" value="ECO:0007669"/>
    <property type="project" value="UniProtKB-KW"/>
</dbReference>
<dbReference type="InterPro" id="IPR051158">
    <property type="entry name" value="Metallophosphoesterase_sf"/>
</dbReference>
<dbReference type="CDD" id="cd07385">
    <property type="entry name" value="MPP_YkuE_C"/>
    <property type="match status" value="1"/>
</dbReference>
<dbReference type="Pfam" id="PF00149">
    <property type="entry name" value="Metallophos"/>
    <property type="match status" value="1"/>
</dbReference>
<dbReference type="AlphaFoldDB" id="E8U639"/>
<dbReference type="HOGENOM" id="CLU_025443_3_1_0"/>
<dbReference type="KEGG" id="dmr:Deima_0874"/>
<dbReference type="InterPro" id="IPR029052">
    <property type="entry name" value="Metallo-depent_PP-like"/>
</dbReference>
<dbReference type="InterPro" id="IPR019546">
    <property type="entry name" value="TAT_signal_bac_arc"/>
</dbReference>
<dbReference type="GO" id="GO:0009245">
    <property type="term" value="P:lipid A biosynthetic process"/>
    <property type="evidence" value="ECO:0007669"/>
    <property type="project" value="TreeGrafter"/>
</dbReference>
<feature type="domain" description="Calcineurin-like phosphoesterase" evidence="3">
    <location>
        <begin position="52"/>
        <end position="158"/>
    </location>
</feature>
<dbReference type="STRING" id="709986.Deima_0874"/>
<evidence type="ECO:0000256" key="1">
    <source>
        <dbReference type="ARBA" id="ARBA00022723"/>
    </source>
</evidence>
<evidence type="ECO:0000259" key="3">
    <source>
        <dbReference type="Pfam" id="PF00149"/>
    </source>
</evidence>
<dbReference type="InterPro" id="IPR006311">
    <property type="entry name" value="TAT_signal"/>
</dbReference>
<dbReference type="RefSeq" id="WP_013556033.1">
    <property type="nucleotide sequence ID" value="NC_014958.1"/>
</dbReference>
<evidence type="ECO:0000313" key="5">
    <source>
        <dbReference type="Proteomes" id="UP000008635"/>
    </source>
</evidence>
<sequence precursor="true">MSPPPSRRTFLRRALAGGAALALGGVGVGVAQAHALQVNTHAARLPGLTRALRVALLTDLHYGPYVHAGQVRGWVEAALQARPDLLLVLGDFVDADLASSPTPLLAELARLRAPLGVWGVWGNHDYASFGQRARRFVNPQRANWMAVREEFRADLARAGVRVLRNEAVRVRDDLTLAGLDDLRTGAPDLAAALGAARPGGTLLMSHNPDVLPDVPAWVGLTVSGHTHGGQVRFPVVGAPVVPSAFGQRFAQGFVTGDLGARGFVSRGLGVSGVPVRNLCPPEVVVLDCTG</sequence>
<evidence type="ECO:0000256" key="2">
    <source>
        <dbReference type="ARBA" id="ARBA00022801"/>
    </source>
</evidence>
<evidence type="ECO:0000313" key="4">
    <source>
        <dbReference type="EMBL" id="ADV66528.1"/>
    </source>
</evidence>
<dbReference type="GO" id="GO:0008758">
    <property type="term" value="F:UDP-2,3-diacylglucosamine hydrolase activity"/>
    <property type="evidence" value="ECO:0007669"/>
    <property type="project" value="TreeGrafter"/>
</dbReference>
<dbReference type="GO" id="GO:0016020">
    <property type="term" value="C:membrane"/>
    <property type="evidence" value="ECO:0007669"/>
    <property type="project" value="GOC"/>
</dbReference>